<proteinExistence type="predicted"/>
<dbReference type="Proteomes" id="UP000019089">
    <property type="component" value="Chromosome"/>
</dbReference>
<dbReference type="EMBL" id="CP007014">
    <property type="protein sequence ID" value="AHG43635.1"/>
    <property type="molecule type" value="Genomic_DNA"/>
</dbReference>
<evidence type="ECO:0000313" key="1">
    <source>
        <dbReference type="EMBL" id="AHG43635.1"/>
    </source>
</evidence>
<dbReference type="HOGENOM" id="CLU_2619386_0_0_6"/>
<name>W0N2B9_PSESX</name>
<evidence type="ECO:0000313" key="2">
    <source>
        <dbReference type="Proteomes" id="UP000019089"/>
    </source>
</evidence>
<dbReference type="KEGG" id="psyr:N018_14310"/>
<gene>
    <name evidence="1" type="ORF">N018_14310</name>
</gene>
<accession>W0N2B9</accession>
<sequence length="78" mass="8721">MLYVNSDGTKATIHFIWGKKKNPVPRGLDVTVKLPGRRGRDVMIHCDHQAYRSLSQAKKRGIILVEGIVALLNELLSP</sequence>
<reference evidence="1 2" key="1">
    <citation type="submission" date="2013-12" db="EMBL/GenBank/DDBJ databases">
        <title>Interactions Between Genome Architecture and Virulence Genes in Pseudomonas syringae, strain CC1557 as a model.</title>
        <authorList>
            <person name="Baltrus D."/>
            <person name="Hockett K."/>
            <person name="Karlsrud E."/>
            <person name="Dougherty K."/>
            <person name="Nishimura M."/>
        </authorList>
    </citation>
    <scope>NUCLEOTIDE SEQUENCE [LARGE SCALE GENOMIC DNA]</scope>
    <source>
        <strain evidence="1 2">CC1557</strain>
    </source>
</reference>
<organism evidence="1 2">
    <name type="scientific">Pseudomonas syringae CC1557</name>
    <dbReference type="NCBI Taxonomy" id="1357279"/>
    <lineage>
        <taxon>Bacteria</taxon>
        <taxon>Pseudomonadati</taxon>
        <taxon>Pseudomonadota</taxon>
        <taxon>Gammaproteobacteria</taxon>
        <taxon>Pseudomonadales</taxon>
        <taxon>Pseudomonadaceae</taxon>
        <taxon>Pseudomonas</taxon>
        <taxon>Pseudomonas syringae</taxon>
    </lineage>
</organism>
<protein>
    <submittedName>
        <fullName evidence="1">Uncharacterized protein</fullName>
    </submittedName>
</protein>
<dbReference type="AlphaFoldDB" id="W0N2B9"/>